<accession>A0A9W7SQG8</accession>
<feature type="region of interest" description="Disordered" evidence="1">
    <location>
        <begin position="409"/>
        <end position="587"/>
    </location>
</feature>
<feature type="compositionally biased region" description="Low complexity" evidence="1">
    <location>
        <begin position="180"/>
        <end position="198"/>
    </location>
</feature>
<feature type="compositionally biased region" description="Polar residues" evidence="1">
    <location>
        <begin position="203"/>
        <end position="213"/>
    </location>
</feature>
<dbReference type="OrthoDB" id="4732366at2759"/>
<evidence type="ECO:0000313" key="3">
    <source>
        <dbReference type="Proteomes" id="UP001138500"/>
    </source>
</evidence>
<sequence>MGGKRKRSGWTCPVTPSARRHLTTTRPADSTYEPSSSPTHVSKRLRSSSPTSEVSEASDRTLGSAGDRHASPASSRRASTPLHSDSSSATDIDYLRNKRDWTVNILEERGHECRVKWAYTDVPDHLLQRDRDGRPYLMSDGIRHYPPKHQHIVDASGRRICRMQWEDEWIDKSLLNPTQSRESSPVSQSSSSISGDSSYRVDATSQTIASSPPGNVIRSREVDEGYIGSSEMNHAARGRRREDSSRSSSLEIVWPRQTPAPYLRFKPNKLDVEYRLRAAIKSAHKNGRIYSKRRKPSKVCAQWLDPIKYPRRRPVEFKRRFVKRGQHFNIREARRATAALVHEIGYRVLNECTNCKAGKGTFKGCIVHEDFHDGCVCTNCACSDRSTSCSFHRQSEFARSRELVCETADSQAATDEEGPQHPRVCKALNPPLERSAEDERTPSPVPTEAPDTKYKLGSRCKNPPVEQAASAPSVPKRTPVAAKETEAAQVAGSSRSQVNNATTTPAAGAAGTRVASRPTDSNAAAAATTTTHQAGRERPGLPEQGAERATRNADTSHTSARPAVNQISPATASSSGSEPGPDEPSDHSWRLFSFDHIFLRGPKTRVLAGTRFGYKRMTEAQFNFIYECCSPENRWALFRHARWGWRHTNGSGWPKVQWMVEHFRTGGRGPFNEAVVDVVCPTRVARRPRVDEQGVVDLTVDE</sequence>
<organism evidence="2 3">
    <name type="scientific">Teratosphaeria destructans</name>
    <dbReference type="NCBI Taxonomy" id="418781"/>
    <lineage>
        <taxon>Eukaryota</taxon>
        <taxon>Fungi</taxon>
        <taxon>Dikarya</taxon>
        <taxon>Ascomycota</taxon>
        <taxon>Pezizomycotina</taxon>
        <taxon>Dothideomycetes</taxon>
        <taxon>Dothideomycetidae</taxon>
        <taxon>Mycosphaerellales</taxon>
        <taxon>Teratosphaeriaceae</taxon>
        <taxon>Teratosphaeria</taxon>
    </lineage>
</organism>
<feature type="region of interest" description="Disordered" evidence="1">
    <location>
        <begin position="1"/>
        <end position="89"/>
    </location>
</feature>
<gene>
    <name evidence="2" type="ORF">Tdes44962_MAKER09987</name>
</gene>
<comment type="caution">
    <text evidence="2">The sequence shown here is derived from an EMBL/GenBank/DDBJ whole genome shotgun (WGS) entry which is preliminary data.</text>
</comment>
<feature type="compositionally biased region" description="Polar residues" evidence="1">
    <location>
        <begin position="24"/>
        <end position="40"/>
    </location>
</feature>
<proteinExistence type="predicted"/>
<feature type="compositionally biased region" description="Low complexity" evidence="1">
    <location>
        <begin position="501"/>
        <end position="512"/>
    </location>
</feature>
<evidence type="ECO:0000313" key="2">
    <source>
        <dbReference type="EMBL" id="KAH9826713.1"/>
    </source>
</evidence>
<dbReference type="EMBL" id="RIBY02001964">
    <property type="protein sequence ID" value="KAH9826713.1"/>
    <property type="molecule type" value="Genomic_DNA"/>
</dbReference>
<feature type="compositionally biased region" description="Basic and acidic residues" evidence="1">
    <location>
        <begin position="534"/>
        <end position="551"/>
    </location>
</feature>
<feature type="compositionally biased region" description="Polar residues" evidence="1">
    <location>
        <begin position="552"/>
        <end position="572"/>
    </location>
</feature>
<evidence type="ECO:0000256" key="1">
    <source>
        <dbReference type="SAM" id="MobiDB-lite"/>
    </source>
</evidence>
<protein>
    <submittedName>
        <fullName evidence="2">Uncharacterized protein</fullName>
    </submittedName>
</protein>
<feature type="compositionally biased region" description="Polar residues" evidence="1">
    <location>
        <begin position="491"/>
        <end position="500"/>
    </location>
</feature>
<dbReference type="AlphaFoldDB" id="A0A9W7SQG8"/>
<dbReference type="Proteomes" id="UP001138500">
    <property type="component" value="Unassembled WGS sequence"/>
</dbReference>
<reference evidence="2 3" key="2">
    <citation type="journal article" date="2021" name="Curr. Genet.">
        <title>Genetic response to nitrogen starvation in the aggressive Eucalyptus foliar pathogen Teratosphaeria destructans.</title>
        <authorList>
            <person name="Havenga M."/>
            <person name="Wingfield B.D."/>
            <person name="Wingfield M.J."/>
            <person name="Dreyer L.L."/>
            <person name="Roets F."/>
            <person name="Aylward J."/>
        </authorList>
    </citation>
    <scope>NUCLEOTIDE SEQUENCE [LARGE SCALE GENOMIC DNA]</scope>
    <source>
        <strain evidence="2">CMW44962</strain>
    </source>
</reference>
<feature type="region of interest" description="Disordered" evidence="1">
    <location>
        <begin position="176"/>
        <end position="250"/>
    </location>
</feature>
<reference evidence="2 3" key="1">
    <citation type="journal article" date="2018" name="IMA Fungus">
        <title>IMA Genome-F 10: Nine draft genome sequences of Claviceps purpurea s.lat., including C. arundinis, C. humidiphila, and C. cf. spartinae, pseudomolecules for the pitch canker pathogen Fusarium circinatum, draft genome of Davidsoniella eucalypti, Grosmannia galeiformis, Quambalaria eucalypti, and Teratosphaeria destructans.</title>
        <authorList>
            <person name="Wingfield B.D."/>
            <person name="Liu M."/>
            <person name="Nguyen H.D."/>
            <person name="Lane F.A."/>
            <person name="Morgan S.W."/>
            <person name="De Vos L."/>
            <person name="Wilken P.M."/>
            <person name="Duong T.A."/>
            <person name="Aylward J."/>
            <person name="Coetzee M.P."/>
            <person name="Dadej K."/>
            <person name="De Beer Z.W."/>
            <person name="Findlay W."/>
            <person name="Havenga M."/>
            <person name="Kolarik M."/>
            <person name="Menzies J.G."/>
            <person name="Naidoo K."/>
            <person name="Pochopski O."/>
            <person name="Shoukouhi P."/>
            <person name="Santana Q.C."/>
            <person name="Seifert K.A."/>
            <person name="Soal N."/>
            <person name="Steenkamp E.T."/>
            <person name="Tatham C.T."/>
            <person name="van der Nest M.A."/>
            <person name="Wingfield M.J."/>
        </authorList>
    </citation>
    <scope>NUCLEOTIDE SEQUENCE [LARGE SCALE GENOMIC DNA]</scope>
    <source>
        <strain evidence="2">CMW44962</strain>
    </source>
</reference>
<dbReference type="Pfam" id="PF12511">
    <property type="entry name" value="DUF3716"/>
    <property type="match status" value="1"/>
</dbReference>
<name>A0A9W7SQG8_9PEZI</name>
<keyword evidence="3" id="KW-1185">Reference proteome</keyword>
<dbReference type="InterPro" id="IPR022190">
    <property type="entry name" value="DUF3716"/>
</dbReference>